<dbReference type="InterPro" id="IPR015421">
    <property type="entry name" value="PyrdxlP-dep_Trfase_major"/>
</dbReference>
<dbReference type="OrthoDB" id="3335676at2"/>
<accession>A0A8I0TQX0</accession>
<gene>
    <name evidence="9" type="ORF">H4687_002460</name>
</gene>
<comment type="similarity">
    <text evidence="2 7">Belongs to the group II decarboxylase family.</text>
</comment>
<dbReference type="GO" id="GO:0005737">
    <property type="term" value="C:cytoplasm"/>
    <property type="evidence" value="ECO:0007669"/>
    <property type="project" value="TreeGrafter"/>
</dbReference>
<dbReference type="InterPro" id="IPR015422">
    <property type="entry name" value="PyrdxlP-dep_Trfase_small"/>
</dbReference>
<keyword evidence="5 7" id="KW-0456">Lyase</keyword>
<evidence type="ECO:0000313" key="10">
    <source>
        <dbReference type="Proteomes" id="UP000629287"/>
    </source>
</evidence>
<reference evidence="9 10" key="1">
    <citation type="submission" date="2020-10" db="EMBL/GenBank/DDBJ databases">
        <title>Sequencing the genomes of 1000 actinobacteria strains.</title>
        <authorList>
            <person name="Klenk H.-P."/>
        </authorList>
    </citation>
    <scope>NUCLEOTIDE SEQUENCE [LARGE SCALE GENOMIC DNA]</scope>
    <source>
        <strain evidence="9 10">DSM 41803</strain>
    </source>
</reference>
<evidence type="ECO:0000256" key="6">
    <source>
        <dbReference type="PIRSR" id="PIRSR602129-50"/>
    </source>
</evidence>
<feature type="compositionally biased region" description="Low complexity" evidence="8">
    <location>
        <begin position="452"/>
        <end position="467"/>
    </location>
</feature>
<dbReference type="InterPro" id="IPR015424">
    <property type="entry name" value="PyrdxlP-dep_Trfase"/>
</dbReference>
<dbReference type="GO" id="GO:0030170">
    <property type="term" value="F:pyridoxal phosphate binding"/>
    <property type="evidence" value="ECO:0007669"/>
    <property type="project" value="InterPro"/>
</dbReference>
<feature type="modified residue" description="N6-(pyridoxal phosphate)lysine" evidence="6">
    <location>
        <position position="281"/>
    </location>
</feature>
<evidence type="ECO:0000256" key="4">
    <source>
        <dbReference type="ARBA" id="ARBA00022898"/>
    </source>
</evidence>
<keyword evidence="4 6" id="KW-0663">Pyridoxal phosphate</keyword>
<dbReference type="GO" id="GO:0033983">
    <property type="term" value="F:diaminobutyrate decarboxylase activity"/>
    <property type="evidence" value="ECO:0007669"/>
    <property type="project" value="UniProtKB-EC"/>
</dbReference>
<dbReference type="GO" id="GO:0019752">
    <property type="term" value="P:carboxylic acid metabolic process"/>
    <property type="evidence" value="ECO:0007669"/>
    <property type="project" value="InterPro"/>
</dbReference>
<dbReference type="Proteomes" id="UP000629287">
    <property type="component" value="Unassembled WGS sequence"/>
</dbReference>
<keyword evidence="3" id="KW-0210">Decarboxylase</keyword>
<proteinExistence type="inferred from homology"/>
<dbReference type="Gene3D" id="3.40.640.10">
    <property type="entry name" value="Type I PLP-dependent aspartate aminotransferase-like (Major domain)"/>
    <property type="match status" value="1"/>
</dbReference>
<dbReference type="PANTHER" id="PTHR45677">
    <property type="entry name" value="GLUTAMATE DECARBOXYLASE-RELATED"/>
    <property type="match status" value="1"/>
</dbReference>
<evidence type="ECO:0000256" key="3">
    <source>
        <dbReference type="ARBA" id="ARBA00022793"/>
    </source>
</evidence>
<evidence type="ECO:0000256" key="2">
    <source>
        <dbReference type="ARBA" id="ARBA00009533"/>
    </source>
</evidence>
<evidence type="ECO:0000256" key="7">
    <source>
        <dbReference type="RuleBase" id="RU000382"/>
    </source>
</evidence>
<dbReference type="EC" id="4.1.1.86" evidence="9"/>
<dbReference type="GO" id="GO:0004058">
    <property type="term" value="F:aromatic-L-amino-acid decarboxylase activity"/>
    <property type="evidence" value="ECO:0007669"/>
    <property type="project" value="UniProtKB-ARBA"/>
</dbReference>
<organism evidence="9 10">
    <name type="scientific">Streptomyces stelliscabiei</name>
    <dbReference type="NCBI Taxonomy" id="146820"/>
    <lineage>
        <taxon>Bacteria</taxon>
        <taxon>Bacillati</taxon>
        <taxon>Actinomycetota</taxon>
        <taxon>Actinomycetes</taxon>
        <taxon>Kitasatosporales</taxon>
        <taxon>Streptomycetaceae</taxon>
        <taxon>Streptomyces</taxon>
    </lineage>
</organism>
<dbReference type="EMBL" id="JADBGF010000001">
    <property type="protein sequence ID" value="MBE1596331.1"/>
    <property type="molecule type" value="Genomic_DNA"/>
</dbReference>
<protein>
    <submittedName>
        <fullName evidence="9">L-2,4-diaminobutyrate decarboxylase</fullName>
        <ecNumber evidence="9">4.1.1.86</ecNumber>
    </submittedName>
</protein>
<dbReference type="InterPro" id="IPR002129">
    <property type="entry name" value="PyrdxlP-dep_de-COase"/>
</dbReference>
<dbReference type="Gene3D" id="3.90.1150.10">
    <property type="entry name" value="Aspartate Aminotransferase, domain 1"/>
    <property type="match status" value="1"/>
</dbReference>
<dbReference type="GeneID" id="86827054"/>
<evidence type="ECO:0000256" key="1">
    <source>
        <dbReference type="ARBA" id="ARBA00001933"/>
    </source>
</evidence>
<dbReference type="RefSeq" id="WP_050399049.1">
    <property type="nucleotide sequence ID" value="NZ_JADBGF010000001.1"/>
</dbReference>
<evidence type="ECO:0000256" key="8">
    <source>
        <dbReference type="SAM" id="MobiDB-lite"/>
    </source>
</evidence>
<keyword evidence="10" id="KW-1185">Reference proteome</keyword>
<dbReference type="AlphaFoldDB" id="A0A8I0TQX0"/>
<feature type="region of interest" description="Disordered" evidence="8">
    <location>
        <begin position="452"/>
        <end position="478"/>
    </location>
</feature>
<comment type="cofactor">
    <cofactor evidence="1 6 7">
        <name>pyridoxal 5'-phosphate</name>
        <dbReference type="ChEBI" id="CHEBI:597326"/>
    </cofactor>
</comment>
<evidence type="ECO:0000256" key="5">
    <source>
        <dbReference type="ARBA" id="ARBA00023239"/>
    </source>
</evidence>
<dbReference type="Pfam" id="PF00282">
    <property type="entry name" value="Pyridoxal_deC"/>
    <property type="match status" value="1"/>
</dbReference>
<comment type="caution">
    <text evidence="9">The sequence shown here is derived from an EMBL/GenBank/DDBJ whole genome shotgun (WGS) entry which is preliminary data.</text>
</comment>
<dbReference type="SUPFAM" id="SSF53383">
    <property type="entry name" value="PLP-dependent transferases"/>
    <property type="match status" value="1"/>
</dbReference>
<name>A0A8I0TQX0_9ACTN</name>
<dbReference type="PANTHER" id="PTHR45677:SF8">
    <property type="entry name" value="CYSTEINE SULFINIC ACID DECARBOXYLASE"/>
    <property type="match status" value="1"/>
</dbReference>
<evidence type="ECO:0000313" key="9">
    <source>
        <dbReference type="EMBL" id="MBE1596331.1"/>
    </source>
</evidence>
<sequence length="478" mass="49132">MTAAPLASGPQGPDALRPLLDTVLDALREGTQARGGPLPAGGPEAVAARMRQALGEALPAAGEPDALHRLVRALAAGTADPADPLCAAHLHTPPLAVAAAADLAATVLNPSLDSWDQAPAASALEALVTRALAQEIGAADALVTTGGTESNHLAVLLAREAHPGVRLVTAAGAHHSLPRAAWLLGLPEPVVLPTPAGTLDPTTLDDALTHLPGPLLVAATAGTTDAGLIDPLPEIADLCAAHGARLHVDAAYGGGLLFSDRHRPLLDGLTRAHTVTLDLHKLGWQPVAAGLLAVRDAPDLAVLGHRADYLNADDDTEAGLPDLLGRSLRTTRRPDILKIAVTLKTLGRHGIGRLVDQVCALAQDFAATVEAHPAFELHDRPTISTVLFRPTGAGDDAVAAVRRRLLHDGRAVIGRAALDGRLWLKVTLLNPHTRPVDLTTLLKLVEAATATEATAPTAPTAPATPATRADLPEGHTPA</sequence>